<keyword evidence="2" id="KW-1185">Reference proteome</keyword>
<dbReference type="Proteomes" id="UP000252519">
    <property type="component" value="Unassembled WGS sequence"/>
</dbReference>
<dbReference type="AlphaFoldDB" id="A0A368H2Z6"/>
<proteinExistence type="predicted"/>
<sequence length="82" mass="9008">MPSSDQIRASCSLSGRALSYGELRRKAGSNRVYRSGFSTYWWAGNGNKTCRSCLVVLLCYFSFLTSAPAVARGGLDNEKECE</sequence>
<accession>A0A368H2Z6</accession>
<gene>
    <name evidence="1" type="ORF">ANCCAN_02770</name>
</gene>
<organism evidence="1 2">
    <name type="scientific">Ancylostoma caninum</name>
    <name type="common">Dog hookworm</name>
    <dbReference type="NCBI Taxonomy" id="29170"/>
    <lineage>
        <taxon>Eukaryota</taxon>
        <taxon>Metazoa</taxon>
        <taxon>Ecdysozoa</taxon>
        <taxon>Nematoda</taxon>
        <taxon>Chromadorea</taxon>
        <taxon>Rhabditida</taxon>
        <taxon>Rhabditina</taxon>
        <taxon>Rhabditomorpha</taxon>
        <taxon>Strongyloidea</taxon>
        <taxon>Ancylostomatidae</taxon>
        <taxon>Ancylostomatinae</taxon>
        <taxon>Ancylostoma</taxon>
    </lineage>
</organism>
<evidence type="ECO:0000313" key="2">
    <source>
        <dbReference type="Proteomes" id="UP000252519"/>
    </source>
</evidence>
<dbReference type="EMBL" id="JOJR01000017">
    <property type="protein sequence ID" value="RCN50983.1"/>
    <property type="molecule type" value="Genomic_DNA"/>
</dbReference>
<evidence type="ECO:0000313" key="1">
    <source>
        <dbReference type="EMBL" id="RCN50983.1"/>
    </source>
</evidence>
<protein>
    <submittedName>
        <fullName evidence="1">Uncharacterized protein</fullName>
    </submittedName>
</protein>
<comment type="caution">
    <text evidence="1">The sequence shown here is derived from an EMBL/GenBank/DDBJ whole genome shotgun (WGS) entry which is preliminary data.</text>
</comment>
<name>A0A368H2Z6_ANCCA</name>
<reference evidence="1 2" key="1">
    <citation type="submission" date="2014-10" db="EMBL/GenBank/DDBJ databases">
        <title>Draft genome of the hookworm Ancylostoma caninum.</title>
        <authorList>
            <person name="Mitreva M."/>
        </authorList>
    </citation>
    <scope>NUCLEOTIDE SEQUENCE [LARGE SCALE GENOMIC DNA]</scope>
    <source>
        <strain evidence="1 2">Baltimore</strain>
    </source>
</reference>